<dbReference type="Proteomes" id="UP000008141">
    <property type="component" value="Unassembled WGS sequence"/>
</dbReference>
<evidence type="ECO:0000313" key="7">
    <source>
        <dbReference type="Proteomes" id="UP000008141"/>
    </source>
</evidence>
<keyword evidence="7" id="KW-1185">Reference proteome</keyword>
<dbReference type="RefSeq" id="XP_005849247.1">
    <property type="nucleotide sequence ID" value="XM_005849185.1"/>
</dbReference>
<dbReference type="GO" id="GO:0004582">
    <property type="term" value="F:dolichyl-phosphate beta-D-mannosyltransferase activity"/>
    <property type="evidence" value="ECO:0007669"/>
    <property type="project" value="UniProtKB-UniRule"/>
</dbReference>
<reference evidence="6 7" key="1">
    <citation type="journal article" date="2010" name="Plant Cell">
        <title>The Chlorella variabilis NC64A genome reveals adaptation to photosymbiosis, coevolution with viruses, and cryptic sex.</title>
        <authorList>
            <person name="Blanc G."/>
            <person name="Duncan G."/>
            <person name="Agarkova I."/>
            <person name="Borodovsky M."/>
            <person name="Gurnon J."/>
            <person name="Kuo A."/>
            <person name="Lindquist E."/>
            <person name="Lucas S."/>
            <person name="Pangilinan J."/>
            <person name="Polle J."/>
            <person name="Salamov A."/>
            <person name="Terry A."/>
            <person name="Yamada T."/>
            <person name="Dunigan D.D."/>
            <person name="Grigoriev I.V."/>
            <person name="Claverie J.M."/>
            <person name="Van Etten J.L."/>
        </authorList>
    </citation>
    <scope>NUCLEOTIDE SEQUENCE [LARGE SCALE GENOMIC DNA]</scope>
    <source>
        <strain evidence="6 7">NC64A</strain>
    </source>
</reference>
<dbReference type="GeneID" id="17356470"/>
<dbReference type="UniPathway" id="UPA00378"/>
<dbReference type="GO" id="GO:0009245">
    <property type="term" value="P:lipid A biosynthetic process"/>
    <property type="evidence" value="ECO:0007669"/>
    <property type="project" value="InterPro"/>
</dbReference>
<comment type="pathway">
    <text evidence="4">Protein modification; protein glycosylation.</text>
</comment>
<dbReference type="EC" id="2.4.1.83" evidence="4"/>
<name>E1ZB07_CHLVA</name>
<evidence type="ECO:0000256" key="2">
    <source>
        <dbReference type="ARBA" id="ARBA00022676"/>
    </source>
</evidence>
<dbReference type="Pfam" id="PF02606">
    <property type="entry name" value="LpxK"/>
    <property type="match status" value="2"/>
</dbReference>
<dbReference type="UniPathway" id="UPA00359">
    <property type="reaction ID" value="UER00482"/>
</dbReference>
<dbReference type="InterPro" id="IPR029044">
    <property type="entry name" value="Nucleotide-diphossugar_trans"/>
</dbReference>
<keyword evidence="2 4" id="KW-0328">Glycosyltransferase</keyword>
<dbReference type="Gene3D" id="3.90.550.10">
    <property type="entry name" value="Spore Coat Polysaccharide Biosynthesis Protein SpsA, Chain A"/>
    <property type="match status" value="1"/>
</dbReference>
<dbReference type="KEGG" id="cvr:CHLNCDRAFT_57362"/>
<keyword evidence="4" id="KW-0256">Endoplasmic reticulum</keyword>
<dbReference type="AlphaFoldDB" id="E1ZB07"/>
<dbReference type="PANTHER" id="PTHR43398:SF1">
    <property type="entry name" value="DOLICHOL-PHOSPHATE MANNOSYLTRANSFERASE SUBUNIT 1"/>
    <property type="match status" value="1"/>
</dbReference>
<dbReference type="GO" id="GO:0006488">
    <property type="term" value="P:dolichol-linked oligosaccharide biosynthetic process"/>
    <property type="evidence" value="ECO:0007669"/>
    <property type="project" value="TreeGrafter"/>
</dbReference>
<dbReference type="PANTHER" id="PTHR43398">
    <property type="entry name" value="DOLICHOL-PHOSPHATE MANNOSYLTRANSFERASE SUBUNIT 1"/>
    <property type="match status" value="1"/>
</dbReference>
<dbReference type="OrthoDB" id="2603at2759"/>
<evidence type="ECO:0000313" key="6">
    <source>
        <dbReference type="EMBL" id="EFN57145.1"/>
    </source>
</evidence>
<organism evidence="7">
    <name type="scientific">Chlorella variabilis</name>
    <name type="common">Green alga</name>
    <dbReference type="NCBI Taxonomy" id="554065"/>
    <lineage>
        <taxon>Eukaryota</taxon>
        <taxon>Viridiplantae</taxon>
        <taxon>Chlorophyta</taxon>
        <taxon>core chlorophytes</taxon>
        <taxon>Trebouxiophyceae</taxon>
        <taxon>Chlorellales</taxon>
        <taxon>Chlorellaceae</taxon>
        <taxon>Chlorella clade</taxon>
        <taxon>Chlorella</taxon>
    </lineage>
</organism>
<evidence type="ECO:0000256" key="1">
    <source>
        <dbReference type="ARBA" id="ARBA00006739"/>
    </source>
</evidence>
<evidence type="ECO:0000256" key="3">
    <source>
        <dbReference type="ARBA" id="ARBA00022679"/>
    </source>
</evidence>
<dbReference type="Pfam" id="PF00535">
    <property type="entry name" value="Glycos_transf_2"/>
    <property type="match status" value="1"/>
</dbReference>
<comment type="subunit">
    <text evidence="4">Component of the dolichol-phosphate mannose (DPM) synthase complex.</text>
</comment>
<dbReference type="GO" id="GO:0005789">
    <property type="term" value="C:endoplasmic reticulum membrane"/>
    <property type="evidence" value="ECO:0007669"/>
    <property type="project" value="TreeGrafter"/>
</dbReference>
<dbReference type="GO" id="GO:0009029">
    <property type="term" value="F:lipid-A 4'-kinase activity"/>
    <property type="evidence" value="ECO:0007669"/>
    <property type="project" value="InterPro"/>
</dbReference>
<evidence type="ECO:0000256" key="4">
    <source>
        <dbReference type="RuleBase" id="RU365083"/>
    </source>
</evidence>
<dbReference type="STRING" id="554065.E1ZB07"/>
<dbReference type="GO" id="GO:0035269">
    <property type="term" value="P:protein O-linked glycosylation via mannose"/>
    <property type="evidence" value="ECO:0007669"/>
    <property type="project" value="TreeGrafter"/>
</dbReference>
<comment type="catalytic activity">
    <reaction evidence="4">
        <text>a di-trans,poly-cis-dolichyl phosphate + GDP-alpha-D-mannose = a di-trans,poly-cis-dolichyl beta-D-mannosyl phosphate + GDP</text>
        <dbReference type="Rhea" id="RHEA:21184"/>
        <dbReference type="Rhea" id="RHEA-COMP:19498"/>
        <dbReference type="Rhea" id="RHEA-COMP:19501"/>
        <dbReference type="ChEBI" id="CHEBI:57527"/>
        <dbReference type="ChEBI" id="CHEBI:57683"/>
        <dbReference type="ChEBI" id="CHEBI:58189"/>
        <dbReference type="ChEBI" id="CHEBI:58211"/>
    </reaction>
</comment>
<dbReference type="InterPro" id="IPR003758">
    <property type="entry name" value="LpxK"/>
</dbReference>
<gene>
    <name evidence="6" type="ORF">CHLNCDRAFT_57362</name>
</gene>
<keyword evidence="3 4" id="KW-0808">Transferase</keyword>
<dbReference type="CDD" id="cd06442">
    <property type="entry name" value="DPM1_like"/>
    <property type="match status" value="1"/>
</dbReference>
<dbReference type="eggNOG" id="KOG2978">
    <property type="taxonomic scope" value="Eukaryota"/>
</dbReference>
<dbReference type="InterPro" id="IPR039528">
    <property type="entry name" value="DPM1-like"/>
</dbReference>
<dbReference type="SUPFAM" id="SSF53448">
    <property type="entry name" value="Nucleotide-diphospho-sugar transferases"/>
    <property type="match status" value="1"/>
</dbReference>
<dbReference type="FunFam" id="3.90.550.10:FF:000082">
    <property type="entry name" value="Dolichol-phosphate mannosyltransferase subunit 1"/>
    <property type="match status" value="1"/>
</dbReference>
<accession>E1ZB07</accession>
<dbReference type="GO" id="GO:0005524">
    <property type="term" value="F:ATP binding"/>
    <property type="evidence" value="ECO:0007669"/>
    <property type="project" value="InterPro"/>
</dbReference>
<sequence>MAATRRTSKAAAPSSSSKSAKFSVLLPTYNERENIPLIVYLLVETFEKNEIDYEIIVIDDASPDGTQDVVRQLQREYGEDRILLRPRPGKLGLGTAYVHGLQSARGDFVILMDADLSHHPKYIPAMLKKQAATGCDIVTGTRYRQGGGVYGWNFKRKLTSRGANLLAQTLLQPGVSDLTGSFRLFRKPCLDAVMSLCTSKGYAFQMEIAVRARRLGYTIEEVPIVFVDRIFGASKLGSQEIVMYLKGLVNLFLTTAFPASSKYVLAPALRLLAALYASYHSTRHFFYRQGMLRPLGLPCPVISIGNLTNGGTGKTPFVEFLARHYVSVHKMPTMVLQRGGGTVDETIMLRHVLEGLPVYVHDCSTTSSEAREYLRENPDTRLALLDDGLQNLALTSGTLRELPKQALRRADALVLHNVDLLGPERREAVQRQLTSVAPRHTIFLQTQMAPTGLRSLIPPTGSLDMSIQSGLGECLPLSRLTQAAVICLVGIGKPETVERHLQRLGAAHVEGCGDYEDHHMFSLEELTAAISQVSASPISSSGEEGCSGWGAYVLQAGLEVVDHDRRFSSQGATFNAMLRLAVDNFRRRSYLTI</sequence>
<evidence type="ECO:0000259" key="5">
    <source>
        <dbReference type="Pfam" id="PF00535"/>
    </source>
</evidence>
<feature type="domain" description="Glycosyltransferase 2-like" evidence="5">
    <location>
        <begin position="23"/>
        <end position="190"/>
    </location>
</feature>
<comment type="similarity">
    <text evidence="1 4">Belongs to the glycosyltransferase 2 family.</text>
</comment>
<dbReference type="EMBL" id="GL433840">
    <property type="protein sequence ID" value="EFN57145.1"/>
    <property type="molecule type" value="Genomic_DNA"/>
</dbReference>
<dbReference type="GO" id="GO:0006506">
    <property type="term" value="P:GPI anchor biosynthetic process"/>
    <property type="evidence" value="ECO:0007669"/>
    <property type="project" value="TreeGrafter"/>
</dbReference>
<comment type="subcellular location">
    <subcellularLocation>
        <location evidence="4">Endoplasmic reticulum</location>
    </subcellularLocation>
</comment>
<dbReference type="InterPro" id="IPR001173">
    <property type="entry name" value="Glyco_trans_2-like"/>
</dbReference>
<dbReference type="InParanoid" id="E1ZB07"/>
<protein>
    <recommendedName>
        <fullName evidence="4">Dolichol-phosphate mannosyltransferase subunit 1</fullName>
        <ecNumber evidence="4">2.4.1.83</ecNumber>
    </recommendedName>
</protein>
<proteinExistence type="inferred from homology"/>
<comment type="function">
    <text evidence="4">Transfers mannose from GDP-mannose to dolichol monophosphate to form dolichol phosphate mannose (Dol-P-Man) which is the mannosyl donor in pathways leading to N-glycosylation, glycosyl phosphatidylinositol membrane anchoring, and O-mannosylation of proteins.</text>
</comment>